<feature type="compositionally biased region" description="Polar residues" evidence="9">
    <location>
        <begin position="1046"/>
        <end position="1058"/>
    </location>
</feature>
<evidence type="ECO:0000256" key="5">
    <source>
        <dbReference type="ARBA" id="ARBA00022729"/>
    </source>
</evidence>
<dbReference type="PROSITE" id="PS51450">
    <property type="entry name" value="LRR"/>
    <property type="match status" value="7"/>
</dbReference>
<dbReference type="InterPro" id="IPR003591">
    <property type="entry name" value="Leu-rich_rpt_typical-subtyp"/>
</dbReference>
<organism evidence="13 14">
    <name type="scientific">Allacma fusca</name>
    <dbReference type="NCBI Taxonomy" id="39272"/>
    <lineage>
        <taxon>Eukaryota</taxon>
        <taxon>Metazoa</taxon>
        <taxon>Ecdysozoa</taxon>
        <taxon>Arthropoda</taxon>
        <taxon>Hexapoda</taxon>
        <taxon>Collembola</taxon>
        <taxon>Symphypleona</taxon>
        <taxon>Sminthuridae</taxon>
        <taxon>Allacma</taxon>
    </lineage>
</organism>
<keyword evidence="4 10" id="KW-0812">Transmembrane</keyword>
<gene>
    <name evidence="13" type="ORF">AFUS01_LOCUS7126</name>
</gene>
<feature type="compositionally biased region" description="Polar residues" evidence="9">
    <location>
        <begin position="752"/>
        <end position="767"/>
    </location>
</feature>
<dbReference type="InterPro" id="IPR001611">
    <property type="entry name" value="Leu-rich_rpt"/>
</dbReference>
<evidence type="ECO:0000259" key="12">
    <source>
        <dbReference type="PROSITE" id="PS50104"/>
    </source>
</evidence>
<evidence type="ECO:0000256" key="1">
    <source>
        <dbReference type="ARBA" id="ARBA00004370"/>
    </source>
</evidence>
<comment type="subcellular location">
    <subcellularLocation>
        <location evidence="1">Membrane</location>
    </subcellularLocation>
</comment>
<dbReference type="SMART" id="SM00369">
    <property type="entry name" value="LRR_TYP"/>
    <property type="match status" value="20"/>
</dbReference>
<keyword evidence="3" id="KW-0433">Leucine-rich repeat</keyword>
<dbReference type="SMART" id="SM00255">
    <property type="entry name" value="TIR"/>
    <property type="match status" value="1"/>
</dbReference>
<dbReference type="PANTHER" id="PTHR24365:SF541">
    <property type="entry name" value="PROTEIN TOLL-RELATED"/>
    <property type="match status" value="1"/>
</dbReference>
<comment type="caution">
    <text evidence="13">The sequence shown here is derived from an EMBL/GenBank/DDBJ whole genome shotgun (WGS) entry which is preliminary data.</text>
</comment>
<keyword evidence="5 11" id="KW-0732">Signal</keyword>
<evidence type="ECO:0000256" key="7">
    <source>
        <dbReference type="ARBA" id="ARBA00022989"/>
    </source>
</evidence>
<dbReference type="SMART" id="SM00364">
    <property type="entry name" value="LRR_BAC"/>
    <property type="match status" value="6"/>
</dbReference>
<feature type="region of interest" description="Disordered" evidence="9">
    <location>
        <begin position="1399"/>
        <end position="1419"/>
    </location>
</feature>
<feature type="domain" description="TIR" evidence="12">
    <location>
        <begin position="1186"/>
        <end position="1326"/>
    </location>
</feature>
<evidence type="ECO:0000256" key="10">
    <source>
        <dbReference type="SAM" id="Phobius"/>
    </source>
</evidence>
<evidence type="ECO:0000256" key="9">
    <source>
        <dbReference type="SAM" id="MobiDB-lite"/>
    </source>
</evidence>
<dbReference type="FunFam" id="3.40.50.10140:FF:000021">
    <property type="entry name" value="Toll receptor 13"/>
    <property type="match status" value="1"/>
</dbReference>
<dbReference type="GO" id="GO:0038023">
    <property type="term" value="F:signaling receptor activity"/>
    <property type="evidence" value="ECO:0007669"/>
    <property type="project" value="TreeGrafter"/>
</dbReference>
<evidence type="ECO:0000256" key="6">
    <source>
        <dbReference type="ARBA" id="ARBA00022737"/>
    </source>
</evidence>
<feature type="region of interest" description="Disordered" evidence="9">
    <location>
        <begin position="1027"/>
        <end position="1058"/>
    </location>
</feature>
<evidence type="ECO:0000256" key="3">
    <source>
        <dbReference type="ARBA" id="ARBA00022614"/>
    </source>
</evidence>
<evidence type="ECO:0000256" key="2">
    <source>
        <dbReference type="ARBA" id="ARBA00009634"/>
    </source>
</evidence>
<dbReference type="PROSITE" id="PS50104">
    <property type="entry name" value="TIR"/>
    <property type="match status" value="1"/>
</dbReference>
<dbReference type="SMART" id="SM00365">
    <property type="entry name" value="LRR_SD22"/>
    <property type="match status" value="9"/>
</dbReference>
<keyword evidence="7 10" id="KW-1133">Transmembrane helix</keyword>
<protein>
    <recommendedName>
        <fullName evidence="12">TIR domain-containing protein</fullName>
    </recommendedName>
</protein>
<name>A0A8J2JCK7_9HEXA</name>
<dbReference type="GO" id="GO:0005886">
    <property type="term" value="C:plasma membrane"/>
    <property type="evidence" value="ECO:0007669"/>
    <property type="project" value="TreeGrafter"/>
</dbReference>
<dbReference type="GO" id="GO:0007165">
    <property type="term" value="P:signal transduction"/>
    <property type="evidence" value="ECO:0007669"/>
    <property type="project" value="InterPro"/>
</dbReference>
<dbReference type="FunFam" id="3.80.10.10:FF:001164">
    <property type="entry name" value="GH01279p"/>
    <property type="match status" value="1"/>
</dbReference>
<evidence type="ECO:0000256" key="4">
    <source>
        <dbReference type="ARBA" id="ARBA00022692"/>
    </source>
</evidence>
<accession>A0A8J2JCK7</accession>
<keyword evidence="8 10" id="KW-0472">Membrane</keyword>
<evidence type="ECO:0000313" key="13">
    <source>
        <dbReference type="EMBL" id="CAG7717685.1"/>
    </source>
</evidence>
<feature type="signal peptide" evidence="11">
    <location>
        <begin position="1"/>
        <end position="18"/>
    </location>
</feature>
<dbReference type="Pfam" id="PF01582">
    <property type="entry name" value="TIR"/>
    <property type="match status" value="1"/>
</dbReference>
<evidence type="ECO:0000313" key="14">
    <source>
        <dbReference type="Proteomes" id="UP000708208"/>
    </source>
</evidence>
<keyword evidence="14" id="KW-1185">Reference proteome</keyword>
<comment type="similarity">
    <text evidence="2">Belongs to the Toll-like receptor family.</text>
</comment>
<proteinExistence type="inferred from homology"/>
<sequence>MSLIFLLVSSFLMGFSHGNILDHCSSSTSGTDTALTCHLRTINSEFDKTNLTGLPGDLVTSLRLDCSDVLFYQSSLEKSSLAHLPRLASFHIEHCKLSRLSPGVFSGLHFLRNLTIRTHNTAWPALSLDIGSGVFAPLTRLEKIDLSANNIWTFPENSFCSLTTLRELNIRKNRLQDLSALSFNDGQSRSIRTPCPNSLALERLDISQNRLILLPPNGLKKLNFLQDLTLEGNEITIISPEALSGLAHLRTLNLASNKIETLPEAVFKETPEISEIYLQNNSLSHLAPNIFSELTRLVILDLGENKLHSIHNSTFSGLIRLVNLNLGHNRLSSLSGQIFGDLFSLQILNLENNEISSINGDTFLALKNLHTLTLSHNKLTFIDSTTLNGLFMLTFLSLDNNLIEEIHPAAFNNNSNVRDINLNGNAFTGIPSAIQNLTFLKTLDLGENLIQDLNTRLVGLPNLYGLRLTGNQISNVTTTVFQQLPSLKVVNLARNQIHSVQEGAFDFNRNLQAVRLDANYLEEVTGLFGNLPNLLWLNVSDNRLTWFDYALIPSQLMWLDLHKNEIRHLENIYGREEFRLQTLDASFNSLTSISSLVIPDSIENLYLNDNLLKTIEPNTFYRKGNLSRVDIFMNELETLELSAVSMMPSLHGERPLPEFYMAGNPFVCDCRLEWLKTGSGSKDHPVIMDLDSLYCQLPHSKKGVNNMRDIQLDSGLSGSVQVNHGSKGVTLESQSEVRSGEKQSGEAKLGSDVNQKSAESPRSSEVNLKNKWRNSENLVLPLMDVPKEKFLCSYQSHCFNLCHCCDFEACDCQMTCPAGCSCYHDNDWSVNIVDCSASARTTIPAIPMDSTEVHLDGNQLGYLPSHGLIGRKNVETLYLNNSGLDSIMNNSLSGLRKLSVLHLEDNYLREIRGFEFQPLESLRELYLHRNSLAFIASDSFVHLKHLEVLTLTGNRLTRFAVWSLSWNPYLSLISLGDNPWSCDCDFVAQALPWIRTNYGKLIMDGGFIDGDVGLQNLEFSDEDYSQSESGVIWDPTSPNPARRTRNPTQRSPGVQNPSQVNHLGQLPNQVENLGQVRSQGQFYANPARRTINLKCVHNGQSWPLLSMNATYCSDSNSAVKKTIGQSQIPLSDDDIFPFLPSLLAIGAVLLFVSTVFLAICRHKKWWGPARACPESCYENQTLEDDKLFDAYIAYSVKDEAWVSQILATTLQQQHLHRSDQPYRLCLHYRDFVMTAYIADTIVEAVESSKRTVLVLSKNFLQSEWCSFEFKSALHTAMRGAKNNLVIVTLGDISTRDLDPDLRVMLRNAIVLQATDKLFWAKLKSALPEPRPVSNATWRGQKGTVGKTSYYDVNERNNWLQPGLPQLHCSSEGSAMDGQTTLQPILDNFHNFQCNQFIHGRGPSESSEMDKTQYTYVEST</sequence>
<feature type="region of interest" description="Disordered" evidence="9">
    <location>
        <begin position="727"/>
        <end position="767"/>
    </location>
</feature>
<feature type="transmembrane region" description="Helical" evidence="10">
    <location>
        <begin position="1135"/>
        <end position="1160"/>
    </location>
</feature>
<keyword evidence="6" id="KW-0677">Repeat</keyword>
<evidence type="ECO:0000256" key="11">
    <source>
        <dbReference type="SAM" id="SignalP"/>
    </source>
</evidence>
<evidence type="ECO:0000256" key="8">
    <source>
        <dbReference type="ARBA" id="ARBA00023136"/>
    </source>
</evidence>
<dbReference type="Proteomes" id="UP000708208">
    <property type="component" value="Unassembled WGS sequence"/>
</dbReference>
<dbReference type="OrthoDB" id="2015831at2759"/>
<reference evidence="13" key="1">
    <citation type="submission" date="2021-06" db="EMBL/GenBank/DDBJ databases">
        <authorList>
            <person name="Hodson N. C."/>
            <person name="Mongue J. A."/>
            <person name="Jaron S. K."/>
        </authorList>
    </citation>
    <scope>NUCLEOTIDE SEQUENCE</scope>
</reference>
<dbReference type="Pfam" id="PF13855">
    <property type="entry name" value="LRR_8"/>
    <property type="match status" value="6"/>
</dbReference>
<dbReference type="InterPro" id="IPR000157">
    <property type="entry name" value="TIR_dom"/>
</dbReference>
<dbReference type="PANTHER" id="PTHR24365">
    <property type="entry name" value="TOLL-LIKE RECEPTOR"/>
    <property type="match status" value="1"/>
</dbReference>
<dbReference type="EMBL" id="CAJVCH010047863">
    <property type="protein sequence ID" value="CAG7717685.1"/>
    <property type="molecule type" value="Genomic_DNA"/>
</dbReference>
<feature type="chain" id="PRO_5035237345" description="TIR domain-containing protein" evidence="11">
    <location>
        <begin position="19"/>
        <end position="1419"/>
    </location>
</feature>